<evidence type="ECO:0000313" key="3">
    <source>
        <dbReference type="Proteomes" id="UP000003891"/>
    </source>
</evidence>
<organism evidence="2 3">
    <name type="scientific">Paenibacillus lactis 154</name>
    <dbReference type="NCBI Taxonomy" id="743719"/>
    <lineage>
        <taxon>Bacteria</taxon>
        <taxon>Bacillati</taxon>
        <taxon>Bacillota</taxon>
        <taxon>Bacilli</taxon>
        <taxon>Bacillales</taxon>
        <taxon>Paenibacillaceae</taxon>
        <taxon>Paenibacillus</taxon>
    </lineage>
</organism>
<dbReference type="eggNOG" id="ENOG502ZQMQ">
    <property type="taxonomic scope" value="Bacteria"/>
</dbReference>
<keyword evidence="1" id="KW-0812">Transmembrane</keyword>
<proteinExistence type="predicted"/>
<dbReference type="Proteomes" id="UP000003891">
    <property type="component" value="Unassembled WGS sequence"/>
</dbReference>
<gene>
    <name evidence="2" type="ORF">PaelaDRAFT_0583</name>
</gene>
<dbReference type="AlphaFoldDB" id="G4H9C2"/>
<dbReference type="EMBL" id="AGIP01000001">
    <property type="protein sequence ID" value="EHB68457.1"/>
    <property type="molecule type" value="Genomic_DNA"/>
</dbReference>
<keyword evidence="1" id="KW-1133">Transmembrane helix</keyword>
<dbReference type="PATRIC" id="fig|743719.3.peg.607"/>
<keyword evidence="1" id="KW-0472">Membrane</keyword>
<accession>G4H9C2</accession>
<evidence type="ECO:0000313" key="2">
    <source>
        <dbReference type="EMBL" id="EHB68457.1"/>
    </source>
</evidence>
<name>G4H9C2_9BACL</name>
<reference evidence="2 3" key="1">
    <citation type="submission" date="2011-09" db="EMBL/GenBank/DDBJ databases">
        <title>The draft genome of Paenibacillus lactis 154.</title>
        <authorList>
            <consortium name="US DOE Joint Genome Institute (JGI-PGF)"/>
            <person name="Lucas S."/>
            <person name="Han J."/>
            <person name="Lapidus A."/>
            <person name="Cheng J.-F."/>
            <person name="Goodwin L."/>
            <person name="Pitluck S."/>
            <person name="Peters L."/>
            <person name="Land M.L."/>
            <person name="Hauser L."/>
            <person name="Siebers A."/>
            <person name="Thelen M."/>
            <person name="Hugenholtz P."/>
            <person name="Allgaier M."/>
            <person name="Woyke T.J."/>
        </authorList>
    </citation>
    <scope>NUCLEOTIDE SEQUENCE [LARGE SCALE GENOMIC DNA]</scope>
    <source>
        <strain evidence="2 3">154</strain>
    </source>
</reference>
<evidence type="ECO:0000256" key="1">
    <source>
        <dbReference type="SAM" id="Phobius"/>
    </source>
</evidence>
<protein>
    <submittedName>
        <fullName evidence="2">Uncharacterized protein</fullName>
    </submittedName>
</protein>
<feature type="transmembrane region" description="Helical" evidence="1">
    <location>
        <begin position="35"/>
        <end position="52"/>
    </location>
</feature>
<sequence length="201" mass="23586">MVWEMIAVDLKEIKKHADALDDSKKREPLKKAKRLLIIGAFLLLLGFFAFYFNDTQQLYGNDEESILKVIHSIEGYENNSIEIVAIKDMNDRRYAGFLSNNNPGYIQFQKNKDGNYRWQHIEVNVNEAFSAFAPEPRLFMIVTNEENKIAKMQVSVNGQEIEQEFTPYKASVTWMFLPKTEKSHYTFQNYKYYDKDGELIN</sequence>